<dbReference type="HOGENOM" id="CLU_1062334_0_0_1"/>
<proteinExistence type="predicted"/>
<evidence type="ECO:0000259" key="1">
    <source>
        <dbReference type="PROSITE" id="PS51184"/>
    </source>
</evidence>
<evidence type="ECO:0000313" key="3">
    <source>
        <dbReference type="Proteomes" id="UP000054279"/>
    </source>
</evidence>
<dbReference type="PROSITE" id="PS51184">
    <property type="entry name" value="JMJC"/>
    <property type="match status" value="1"/>
</dbReference>
<sequence length="262" mass="29528">MCATQPAYTRLHYDAGKYATHVTSTRGAKLWIVADELPSEGLADFKPDKSEIEYVYFVLERGSTLSMPPGWPHAVLSLTDTFVQGGHLFNKYALTKSFTIGLRERILGISDTNASNVGAEAILQAVLKHYYYCIASKQGTGLVRDPSEEYVEHEEQACRTTTYTALTRDNPLLPDIENMASLLAMTAHPFAFEPQSPKGKPIECPISIYTQRWISSLRVRLLLHWVPDLHEAMCTREKAIYDSLKGSKSRMLKIFKPLVYHI</sequence>
<name>A0A0C9V0Q1_SPHS4</name>
<accession>A0A0C9V0Q1</accession>
<dbReference type="Proteomes" id="UP000054279">
    <property type="component" value="Unassembled WGS sequence"/>
</dbReference>
<organism evidence="2 3">
    <name type="scientific">Sphaerobolus stellatus (strain SS14)</name>
    <dbReference type="NCBI Taxonomy" id="990650"/>
    <lineage>
        <taxon>Eukaryota</taxon>
        <taxon>Fungi</taxon>
        <taxon>Dikarya</taxon>
        <taxon>Basidiomycota</taxon>
        <taxon>Agaricomycotina</taxon>
        <taxon>Agaricomycetes</taxon>
        <taxon>Phallomycetidae</taxon>
        <taxon>Geastrales</taxon>
        <taxon>Sphaerobolaceae</taxon>
        <taxon>Sphaerobolus</taxon>
    </lineage>
</organism>
<dbReference type="InterPro" id="IPR003347">
    <property type="entry name" value="JmjC_dom"/>
</dbReference>
<feature type="domain" description="JmjC" evidence="1">
    <location>
        <begin position="1"/>
        <end position="105"/>
    </location>
</feature>
<dbReference type="SUPFAM" id="SSF51197">
    <property type="entry name" value="Clavaminate synthase-like"/>
    <property type="match status" value="1"/>
</dbReference>
<dbReference type="Gene3D" id="2.60.120.650">
    <property type="entry name" value="Cupin"/>
    <property type="match status" value="1"/>
</dbReference>
<keyword evidence="3" id="KW-1185">Reference proteome</keyword>
<dbReference type="EMBL" id="KN837251">
    <property type="protein sequence ID" value="KIJ30970.1"/>
    <property type="molecule type" value="Genomic_DNA"/>
</dbReference>
<protein>
    <recommendedName>
        <fullName evidence="1">JmjC domain-containing protein</fullName>
    </recommendedName>
</protein>
<evidence type="ECO:0000313" key="2">
    <source>
        <dbReference type="EMBL" id="KIJ30970.1"/>
    </source>
</evidence>
<reference evidence="2 3" key="1">
    <citation type="submission" date="2014-06" db="EMBL/GenBank/DDBJ databases">
        <title>Evolutionary Origins and Diversification of the Mycorrhizal Mutualists.</title>
        <authorList>
            <consortium name="DOE Joint Genome Institute"/>
            <consortium name="Mycorrhizal Genomics Consortium"/>
            <person name="Kohler A."/>
            <person name="Kuo A."/>
            <person name="Nagy L.G."/>
            <person name="Floudas D."/>
            <person name="Copeland A."/>
            <person name="Barry K.W."/>
            <person name="Cichocki N."/>
            <person name="Veneault-Fourrey C."/>
            <person name="LaButti K."/>
            <person name="Lindquist E.A."/>
            <person name="Lipzen A."/>
            <person name="Lundell T."/>
            <person name="Morin E."/>
            <person name="Murat C."/>
            <person name="Riley R."/>
            <person name="Ohm R."/>
            <person name="Sun H."/>
            <person name="Tunlid A."/>
            <person name="Henrissat B."/>
            <person name="Grigoriev I.V."/>
            <person name="Hibbett D.S."/>
            <person name="Martin F."/>
        </authorList>
    </citation>
    <scope>NUCLEOTIDE SEQUENCE [LARGE SCALE GENOMIC DNA]</scope>
    <source>
        <strain evidence="2 3">SS14</strain>
    </source>
</reference>
<dbReference type="OrthoDB" id="3270451at2759"/>
<dbReference type="AlphaFoldDB" id="A0A0C9V0Q1"/>
<gene>
    <name evidence="2" type="ORF">M422DRAFT_267491</name>
</gene>